<dbReference type="SMR" id="B9FE88"/>
<dbReference type="InterPro" id="IPR003593">
    <property type="entry name" value="AAA+_ATPase"/>
</dbReference>
<dbReference type="InterPro" id="IPR003959">
    <property type="entry name" value="ATPase_AAA_core"/>
</dbReference>
<evidence type="ECO:0000256" key="4">
    <source>
        <dbReference type="ARBA" id="ARBA00023054"/>
    </source>
</evidence>
<dbReference type="InterPro" id="IPR041569">
    <property type="entry name" value="AAA_lid_3"/>
</dbReference>
<dbReference type="Proteomes" id="UP000007752">
    <property type="component" value="Chromosome 4"/>
</dbReference>
<dbReference type="PANTHER" id="PTHR23073">
    <property type="entry name" value="26S PROTEASOME REGULATORY SUBUNIT"/>
    <property type="match status" value="1"/>
</dbReference>
<evidence type="ECO:0000313" key="10">
    <source>
        <dbReference type="Proteomes" id="UP000000763"/>
    </source>
</evidence>
<dbReference type="Gene3D" id="3.40.50.300">
    <property type="entry name" value="P-loop containing nucleotide triphosphate hydrolases"/>
    <property type="match status" value="1"/>
</dbReference>
<dbReference type="Pfam" id="PF00004">
    <property type="entry name" value="AAA"/>
    <property type="match status" value="1"/>
</dbReference>
<dbReference type="Pfam" id="PF17862">
    <property type="entry name" value="AAA_lid_3"/>
    <property type="match status" value="1"/>
</dbReference>
<dbReference type="InterPro" id="IPR003960">
    <property type="entry name" value="ATPase_AAA_CS"/>
</dbReference>
<reference evidence="8" key="1">
    <citation type="journal article" date="2002" name="Nature">
        <title>Sequence and analysis of rice chromosome 4.</title>
        <authorList>
            <person name="Feng Q."/>
            <person name="Zhang Y."/>
            <person name="Hao P."/>
            <person name="Wang S."/>
            <person name="Fu G."/>
            <person name="Huang Y."/>
            <person name="Li Y."/>
            <person name="Zhu J."/>
            <person name="Liu Y."/>
            <person name="Hu X."/>
            <person name="Jia P."/>
            <person name="Zhang Y."/>
            <person name="Zhao Q."/>
            <person name="Ying K."/>
            <person name="Yu S."/>
            <person name="Tang Y."/>
            <person name="Weng Q."/>
            <person name="Zhang L."/>
            <person name="Lu Y."/>
            <person name="Mu J."/>
            <person name="Lu Y."/>
            <person name="Zhang L.S."/>
            <person name="Yu Z."/>
            <person name="Fan D."/>
            <person name="Liu X."/>
            <person name="Lu T."/>
            <person name="Li C."/>
            <person name="Wu Y."/>
            <person name="Sun T."/>
            <person name="Lei H."/>
            <person name="Li T."/>
            <person name="Hu H."/>
            <person name="Guan J."/>
            <person name="Wu M."/>
            <person name="Zhang R."/>
            <person name="Zhou B."/>
            <person name="Chen Z."/>
            <person name="Chen L."/>
            <person name="Jin Z."/>
            <person name="Wang R."/>
            <person name="Yin H."/>
            <person name="Cai Z."/>
            <person name="Ren S."/>
            <person name="Lv G."/>
            <person name="Gu W."/>
            <person name="Zhu G."/>
            <person name="Tu Y."/>
            <person name="Jia J."/>
            <person name="Zhang Y."/>
            <person name="Chen J."/>
            <person name="Kang H."/>
            <person name="Chen X."/>
            <person name="Shao C."/>
            <person name="Sun Y."/>
            <person name="Hu Q."/>
            <person name="Zhang X."/>
            <person name="Zhang W."/>
            <person name="Wang L."/>
            <person name="Ding C."/>
            <person name="Sheng H."/>
            <person name="Gu J."/>
            <person name="Chen S."/>
            <person name="Ni L."/>
            <person name="Zhu F."/>
            <person name="Chen W."/>
            <person name="Lan L."/>
            <person name="Lai Y."/>
            <person name="Cheng Z."/>
            <person name="Gu M."/>
            <person name="Jiang J."/>
            <person name="Li J."/>
            <person name="Hong G."/>
            <person name="Xue Y."/>
            <person name="Han B."/>
        </authorList>
    </citation>
    <scope>NUCLEOTIDE SEQUENCE</scope>
</reference>
<dbReference type="OMA" id="TSNEHYC"/>
<dbReference type="FunFam" id="1.10.8.60:FF:000009">
    <property type="entry name" value="26S protease regulatory subunit 6A"/>
    <property type="match status" value="1"/>
</dbReference>
<reference evidence="7" key="9">
    <citation type="submission" date="2012-08" db="EMBL/GenBank/DDBJ databases">
        <title>Oryza sativa nipponbare(GA3) genomic DNA, chromosome 4.</title>
        <authorList>
            <consortium name="IRGSP(International Rice Genome Sequencing Project)"/>
        </authorList>
    </citation>
    <scope>NUCLEOTIDE SEQUENCE</scope>
</reference>
<organism evidence="8 10">
    <name type="scientific">Oryza sativa subsp. japonica</name>
    <name type="common">Rice</name>
    <dbReference type="NCBI Taxonomy" id="39947"/>
    <lineage>
        <taxon>Eukaryota</taxon>
        <taxon>Viridiplantae</taxon>
        <taxon>Streptophyta</taxon>
        <taxon>Embryophyta</taxon>
        <taxon>Tracheophyta</taxon>
        <taxon>Spermatophyta</taxon>
        <taxon>Magnoliopsida</taxon>
        <taxon>Liliopsida</taxon>
        <taxon>Poales</taxon>
        <taxon>Poaceae</taxon>
        <taxon>BOP clade</taxon>
        <taxon>Oryzoideae</taxon>
        <taxon>Oryzeae</taxon>
        <taxon>Oryzinae</taxon>
        <taxon>Oryza</taxon>
        <taxon>Oryza sativa</taxon>
    </lineage>
</organism>
<keyword evidence="3 5" id="KW-0067">ATP-binding</keyword>
<reference evidence="7 10" key="2">
    <citation type="journal article" date="2005" name="Nature">
        <title>The map-based sequence of the rice genome.</title>
        <authorList>
            <consortium name="International rice genome sequencing project (IRGSP)"/>
            <person name="Matsumoto T."/>
            <person name="Wu J."/>
            <person name="Kanamori H."/>
            <person name="Katayose Y."/>
            <person name="Fujisawa M."/>
            <person name="Namiki N."/>
            <person name="Mizuno H."/>
            <person name="Yamamoto K."/>
            <person name="Antonio B.A."/>
            <person name="Baba T."/>
            <person name="Sakata K."/>
            <person name="Nagamura Y."/>
            <person name="Aoki H."/>
            <person name="Arikawa K."/>
            <person name="Arita K."/>
            <person name="Bito T."/>
            <person name="Chiden Y."/>
            <person name="Fujitsuka N."/>
            <person name="Fukunaka R."/>
            <person name="Hamada M."/>
            <person name="Harada C."/>
            <person name="Hayashi A."/>
            <person name="Hijishita S."/>
            <person name="Honda M."/>
            <person name="Hosokawa S."/>
            <person name="Ichikawa Y."/>
            <person name="Idonuma A."/>
            <person name="Iijima M."/>
            <person name="Ikeda M."/>
            <person name="Ikeno M."/>
            <person name="Ito K."/>
            <person name="Ito S."/>
            <person name="Ito T."/>
            <person name="Ito Y."/>
            <person name="Ito Y."/>
            <person name="Iwabuchi A."/>
            <person name="Kamiya K."/>
            <person name="Karasawa W."/>
            <person name="Kurita K."/>
            <person name="Katagiri S."/>
            <person name="Kikuta A."/>
            <person name="Kobayashi H."/>
            <person name="Kobayashi N."/>
            <person name="Machita K."/>
            <person name="Maehara T."/>
            <person name="Masukawa M."/>
            <person name="Mizubayashi T."/>
            <person name="Mukai Y."/>
            <person name="Nagasaki H."/>
            <person name="Nagata Y."/>
            <person name="Naito S."/>
            <person name="Nakashima M."/>
            <person name="Nakama Y."/>
            <person name="Nakamichi Y."/>
            <person name="Nakamura M."/>
            <person name="Meguro A."/>
            <person name="Negishi M."/>
            <person name="Ohta I."/>
            <person name="Ohta T."/>
            <person name="Okamoto M."/>
            <person name="Ono N."/>
            <person name="Saji S."/>
            <person name="Sakaguchi M."/>
            <person name="Sakai K."/>
            <person name="Shibata M."/>
            <person name="Shimokawa T."/>
            <person name="Song J."/>
            <person name="Takazaki Y."/>
            <person name="Terasawa K."/>
            <person name="Tsugane M."/>
            <person name="Tsuji K."/>
            <person name="Ueda S."/>
            <person name="Waki K."/>
            <person name="Yamagata H."/>
            <person name="Yamamoto M."/>
            <person name="Yamamoto S."/>
            <person name="Yamane H."/>
            <person name="Yoshiki S."/>
            <person name="Yoshihara R."/>
            <person name="Yukawa K."/>
            <person name="Zhong H."/>
            <person name="Yano M."/>
            <person name="Yuan Q."/>
            <person name="Ouyang S."/>
            <person name="Liu J."/>
            <person name="Jones K.M."/>
            <person name="Gansberger K."/>
            <person name="Moffat K."/>
            <person name="Hill J."/>
            <person name="Bera J."/>
            <person name="Fadrosh D."/>
            <person name="Jin S."/>
            <person name="Johri S."/>
            <person name="Kim M."/>
            <person name="Overton L."/>
            <person name="Reardon M."/>
            <person name="Tsitrin T."/>
            <person name="Vuong H."/>
            <person name="Weaver B."/>
            <person name="Ciecko A."/>
            <person name="Tallon L."/>
            <person name="Jackson J."/>
            <person name="Pai G."/>
            <person name="Aken S.V."/>
            <person name="Utterback T."/>
            <person name="Reidmuller S."/>
            <person name="Feldblyum T."/>
            <person name="Hsiao J."/>
            <person name="Zismann V."/>
            <person name="Iobst S."/>
            <person name="de Vazeille A.R."/>
            <person name="Buell C.R."/>
            <person name="Ying K."/>
            <person name="Li Y."/>
            <person name="Lu T."/>
            <person name="Huang Y."/>
            <person name="Zhao Q."/>
            <person name="Feng Q."/>
            <person name="Zhang L."/>
            <person name="Zhu J."/>
            <person name="Weng Q."/>
            <person name="Mu J."/>
            <person name="Lu Y."/>
            <person name="Fan D."/>
            <person name="Liu Y."/>
            <person name="Guan J."/>
            <person name="Zhang Y."/>
            <person name="Yu S."/>
            <person name="Liu X."/>
            <person name="Zhang Y."/>
            <person name="Hong G."/>
            <person name="Han B."/>
            <person name="Choisne N."/>
            <person name="Demange N."/>
            <person name="Orjeda G."/>
            <person name="Samain S."/>
            <person name="Cattolico L."/>
            <person name="Pelletier E."/>
            <person name="Couloux A."/>
            <person name="Segurens B."/>
            <person name="Wincker P."/>
            <person name="D'Hont A."/>
            <person name="Scarpelli C."/>
            <person name="Weissenbach J."/>
            <person name="Salanoubat M."/>
            <person name="Quetier F."/>
            <person name="Yu Y."/>
            <person name="Kim H.R."/>
            <person name="Rambo T."/>
            <person name="Currie J."/>
            <person name="Collura K."/>
            <person name="Luo M."/>
            <person name="Yang T."/>
            <person name="Ammiraju J.S.S."/>
            <person name="Engler F."/>
            <person name="Soderlund C."/>
            <person name="Wing R.A."/>
            <person name="Palmer L.E."/>
            <person name="de la Bastide M."/>
            <person name="Spiegel L."/>
            <person name="Nascimento L."/>
            <person name="Zutavern T."/>
            <person name="O'Shaughnessy A."/>
            <person name="Dike S."/>
            <person name="Dedhia N."/>
            <person name="Preston R."/>
            <person name="Balija V."/>
            <person name="McCombie W.R."/>
            <person name="Chow T."/>
            <person name="Chen H."/>
            <person name="Chung M."/>
            <person name="Chen C."/>
            <person name="Shaw J."/>
            <person name="Wu H."/>
            <person name="Hsiao K."/>
            <person name="Chao Y."/>
            <person name="Chu M."/>
            <person name="Cheng C."/>
            <person name="Hour A."/>
            <person name="Lee P."/>
            <person name="Lin S."/>
            <person name="Lin Y."/>
            <person name="Liou J."/>
            <person name="Liu S."/>
            <person name="Hsing Y."/>
            <person name="Raghuvanshi S."/>
            <person name="Mohanty A."/>
            <person name="Bharti A.K."/>
            <person name="Gaur A."/>
            <person name="Gupta V."/>
            <person name="Kumar D."/>
            <person name="Ravi V."/>
            <person name="Vij S."/>
            <person name="Kapur A."/>
            <person name="Khurana P."/>
            <person name="Khurana P."/>
            <person name="Khurana J.P."/>
            <person name="Tyagi A.K."/>
            <person name="Gaikwad K."/>
            <person name="Singh A."/>
            <person name="Dalal V."/>
            <person name="Srivastava S."/>
            <person name="Dixit A."/>
            <person name="Pal A.K."/>
            <person name="Ghazi I.A."/>
            <person name="Yadav M."/>
            <person name="Pandit A."/>
            <person name="Bhargava A."/>
            <person name="Sureshbabu K."/>
            <person name="Batra K."/>
            <person name="Sharma T.R."/>
            <person name="Mohapatra T."/>
            <person name="Singh N.K."/>
            <person name="Messing J."/>
            <person name="Nelson A.B."/>
            <person name="Fuks G."/>
            <person name="Kavchok S."/>
            <person name="Keizer G."/>
            <person name="Linton E."/>
            <person name="Llaca V."/>
            <person name="Song R."/>
            <person name="Tanyolac B."/>
            <person name="Young S."/>
            <person name="Ho-Il K."/>
            <person name="Hahn J.H."/>
            <person name="Sangsakoo G."/>
            <person name="Vanavichit A."/>
            <person name="de Mattos Luiz.A.T."/>
            <person name="Zimmer P.D."/>
            <person name="Malone G."/>
            <person name="Dellagostin O."/>
            <person name="de Oliveira A.C."/>
            <person name="Bevan M."/>
            <person name="Bancroft I."/>
            <person name="Minx P."/>
            <person name="Cordum H."/>
            <person name="Wilson R."/>
            <person name="Cheng Z."/>
            <person name="Jin W."/>
            <person name="Jiang J."/>
            <person name="Leong S.A."/>
            <person name="Iwama H."/>
            <person name="Gojobori T."/>
            <person name="Itoh T."/>
            <person name="Niimura Y."/>
            <person name="Fujii Y."/>
            <person name="Habara T."/>
            <person name="Sakai H."/>
            <person name="Sato Y."/>
            <person name="Wilson G."/>
            <person name="Kumar K."/>
            <person name="McCouch S."/>
            <person name="Juretic N."/>
            <person name="Hoen D."/>
            <person name="Wright S."/>
            <person name="Bruskiewich R."/>
            <person name="Bureau T."/>
            <person name="Miyao A."/>
            <person name="Hirochika H."/>
            <person name="Nishikawa T."/>
            <person name="Kadowaki K."/>
            <person name="Sugiura M."/>
            <person name="Burr B."/>
            <person name="Sasaki T."/>
        </authorList>
    </citation>
    <scope>NUCLEOTIDE SEQUENCE [LARGE SCALE GENOMIC DNA]</scope>
    <source>
        <strain evidence="10">cv. Nipponbare</strain>
    </source>
</reference>
<dbReference type="InterPro" id="IPR027417">
    <property type="entry name" value="P-loop_NTPase"/>
</dbReference>
<dbReference type="EMBL" id="AL662955">
    <property type="protein sequence ID" value="CAD40219.2"/>
    <property type="molecule type" value="Genomic_DNA"/>
</dbReference>
<evidence type="ECO:0000259" key="6">
    <source>
        <dbReference type="SMART" id="SM00382"/>
    </source>
</evidence>
<evidence type="ECO:0000313" key="7">
    <source>
        <dbReference type="EMBL" id="BAF14288.1"/>
    </source>
</evidence>
<sequence length="357" mass="39508">MPSSAAAAADGGDIEEVDRLKKRIRTLEMEETKLNQHMERVIQGIEANEAYLVGMVLRIMEKGPEDETAEDDCDVGFHLQRKIIFRPIAGVVYPSKLKPGDLIGVDSTSNEHYCGIGGLEKQIEELVEAVVLPIIHKNCFQRLGIHPPKGVLLYGPPGTGKTLVAHAFASQTNATFLKLTGPQLAVKLIGEGARLVRDAFQLAKEKAPCIIFIDEIDAIGSKHFDSGDREVQQTIVELLNQLDGVGSYESIKVIAATNRPEVLDPAFLRSGRLDQKIEFPHPSEQARVRILEIHSRKMDKNPDVNFEELACCTDDFNGAQLKAVCFEASMLAFHRDATEVRHEDFVRAIAQVKDGNY</sequence>
<reference evidence="7" key="6">
    <citation type="journal article" date="2008" name="Nucleic Acids Res.">
        <title>The Rice Annotation Project Database (RAP-DB): 2008 update.</title>
        <authorList>
            <consortium name="The Rice Annotation Project (RAP)"/>
            <person name="Tanaka T."/>
            <person name="Antonio B.A."/>
            <person name="Kikuchi S."/>
            <person name="Matsumoto T."/>
            <person name="Nagamura Y."/>
            <person name="Numa H."/>
            <person name="Sakai H."/>
            <person name="Wu J."/>
            <person name="Itoh T."/>
            <person name="Sasaki T."/>
            <person name="Aono R."/>
            <person name="Fujii Y."/>
            <person name="Habara T."/>
            <person name="Harada E."/>
            <person name="Kanno M."/>
            <person name="Kawahara Y."/>
            <person name="Kawashima H."/>
            <person name="Kubooka H."/>
            <person name="Matsuya A."/>
            <person name="Nakaoka H."/>
            <person name="Saichi N."/>
            <person name="Sanbonmatsu R."/>
            <person name="Sato Y."/>
            <person name="Shinso Y."/>
            <person name="Suzuki M."/>
            <person name="Takeda J."/>
            <person name="Tanino M."/>
            <person name="Todokoro F."/>
            <person name="Yamaguchi K."/>
            <person name="Yamamoto N."/>
            <person name="Yamasaki C."/>
            <person name="Imanishi T."/>
            <person name="Okido T."/>
            <person name="Tada M."/>
            <person name="Ikeo K."/>
            <person name="Tateno Y."/>
            <person name="Gojobori T."/>
            <person name="Lin Y.C."/>
            <person name="Wei F.J."/>
            <person name="Hsing Y.I."/>
            <person name="Zhao Q."/>
            <person name="Han B."/>
            <person name="Kramer M.R."/>
            <person name="McCombie R.W."/>
            <person name="Lonsdale D."/>
            <person name="O'Donovan C.C."/>
            <person name="Whitfield E.J."/>
            <person name="Apweiler R."/>
            <person name="Koyanagi K.O."/>
            <person name="Khurana J.P."/>
            <person name="Raghuvanshi S."/>
            <person name="Singh N.K."/>
            <person name="Tyagi A.K."/>
            <person name="Haberer G."/>
            <person name="Fujisawa M."/>
            <person name="Hosokawa S."/>
            <person name="Ito Y."/>
            <person name="Ikawa H."/>
            <person name="Shibata M."/>
            <person name="Yamamoto M."/>
            <person name="Bruskiewich R.M."/>
            <person name="Hoen D.R."/>
            <person name="Bureau TE."/>
            <person name="Namiki N."/>
            <person name="Ohyanagi H."/>
            <person name="Sakai Y."/>
            <person name="Nobushima S."/>
            <person name="Sakata K."/>
            <person name="Barrero R.A."/>
            <person name="Sato Y."/>
            <person name="Souvorov A."/>
            <person name="Smith-White B."/>
            <person name="Tatusova T."/>
            <person name="An S."/>
            <person name="An G."/>
            <person name="OOta S."/>
            <person name="Fuks G."/>
            <person name="Messing J."/>
            <person name="Christie K.R."/>
            <person name="Lieberherr D."/>
            <person name="Kim H."/>
            <person name="Zuccolo A."/>
            <person name="Wing R.A."/>
            <person name="Nobuta K."/>
            <person name="Green P.J."/>
            <person name="Lu C."/>
            <person name="Meyers BC."/>
            <person name="Chaparro C."/>
            <person name="Piegu B."/>
            <person name="Panaud O."/>
            <person name="Echeverria M."/>
        </authorList>
    </citation>
    <scope>NUCLEOTIDE SEQUENCE</scope>
</reference>
<dbReference type="PROSITE" id="PS00674">
    <property type="entry name" value="AAA"/>
    <property type="match status" value="1"/>
</dbReference>
<gene>
    <name evidence="7" type="ordered locus">Os04g0284600</name>
    <name evidence="9" type="ORF">OsJ_14130</name>
    <name evidence="8" type="ORF">OSJNBa0019J05.17</name>
</gene>
<keyword evidence="2 5" id="KW-0547">Nucleotide-binding</keyword>
<dbReference type="GO" id="GO:0016887">
    <property type="term" value="F:ATP hydrolysis activity"/>
    <property type="evidence" value="ECO:0007669"/>
    <property type="project" value="InterPro"/>
</dbReference>
<evidence type="ECO:0000256" key="3">
    <source>
        <dbReference type="ARBA" id="ARBA00022840"/>
    </source>
</evidence>
<dbReference type="GO" id="GO:0005524">
    <property type="term" value="F:ATP binding"/>
    <property type="evidence" value="ECO:0007669"/>
    <property type="project" value="UniProtKB-KW"/>
</dbReference>
<protein>
    <submittedName>
        <fullName evidence="8">OSJNBa0019J05.17 protein</fullName>
    </submittedName>
    <submittedName>
        <fullName evidence="7">Os04g0284600 protein</fullName>
    </submittedName>
</protein>
<dbReference type="Gramene" id="Os04t0284600-01">
    <property type="protein sequence ID" value="Os04t0284600-01"/>
    <property type="gene ID" value="Os04g0284600"/>
</dbReference>
<dbReference type="InterPro" id="IPR050221">
    <property type="entry name" value="26S_Proteasome_ATPase"/>
</dbReference>
<evidence type="ECO:0000313" key="9">
    <source>
        <dbReference type="EMBL" id="EEE60671.1"/>
    </source>
</evidence>
<dbReference type="KEGG" id="osa:4335380"/>
<reference evidence="7" key="5">
    <citation type="journal article" date="2007" name="Genome Res.">
        <title>Curated Genome Annotation of Oryza sativa ssp. japonica and Comparative Genome Analysis with Arabidopsis thaliana.</title>
        <authorList>
            <consortium name="The Rice Annotation Project (RAP)"/>
            <person name="Itoh T."/>
            <person name="Tanaka T."/>
            <person name="Barrero R.A."/>
            <person name="Yamasaki C."/>
            <person name="Fujii Y."/>
            <person name="Hilton P.B."/>
            <person name="Antonio B.A."/>
            <person name="Aono H."/>
            <person name="Apweiler R."/>
            <person name="Bruskiewich R."/>
            <person name="Bureau T."/>
            <person name="Burr F."/>
            <person name="Costa de Oliveira A."/>
            <person name="Fuks G."/>
            <person name="Habara T."/>
            <person name="Haberer G."/>
            <person name="Han B."/>
            <person name="Harada E."/>
            <person name="Hiraki A.T."/>
            <person name="Hirochika H."/>
            <person name="Hoen D."/>
            <person name="Hokari H."/>
            <person name="Hosokawa S."/>
            <person name="Hsing Y."/>
            <person name="Ikawa H."/>
            <person name="Ikeo K."/>
            <person name="Imanishi T."/>
            <person name="Ito Y."/>
            <person name="Jaiswal P."/>
            <person name="Kanno M."/>
            <person name="Kawahara Y."/>
            <person name="Kawamura T."/>
            <person name="Kawashima H."/>
            <person name="Khurana J.P."/>
            <person name="Kikuchi S."/>
            <person name="Komatsu S."/>
            <person name="Koyanagi K.O."/>
            <person name="Kubooka H."/>
            <person name="Lieberherr D."/>
            <person name="Lin Y.C."/>
            <person name="Lonsdale D."/>
            <person name="Matsumoto T."/>
            <person name="Matsuya A."/>
            <person name="McCombie W.R."/>
            <person name="Messing J."/>
            <person name="Miyao A."/>
            <person name="Mulder N."/>
            <person name="Nagamura Y."/>
            <person name="Nam J."/>
            <person name="Namiki N."/>
            <person name="Numa H."/>
            <person name="Nurimoto S."/>
            <person name="O'donovan C."/>
            <person name="Ohyanagi H."/>
            <person name="Okido T."/>
            <person name="Oota S."/>
            <person name="Osato N."/>
            <person name="Palmer L.E."/>
            <person name="Quetier F."/>
            <person name="Raghuvanshi S."/>
            <person name="Saichi N."/>
            <person name="Sakai H."/>
            <person name="Sakai Y."/>
            <person name="Sakata K."/>
            <person name="Sakurai T."/>
            <person name="Sato F."/>
            <person name="Sato Y."/>
            <person name="Schoof H."/>
            <person name="Seki M."/>
            <person name="Shibata M."/>
            <person name="Shimizu Y."/>
            <person name="Shinozaki K."/>
            <person name="Shinso Y."/>
            <person name="Singh N.K."/>
            <person name="Smith-White B."/>
            <person name="Takeda J."/>
            <person name="Tanino M."/>
            <person name="Tatusova T."/>
            <person name="Thongjuea S."/>
            <person name="Todokoro F."/>
            <person name="Tsugane M."/>
            <person name="Tyagi A.K."/>
            <person name="Vanavichit A."/>
            <person name="Wang A."/>
            <person name="Wing R.A."/>
            <person name="Yamaguchi K."/>
            <person name="Yamamoto M."/>
            <person name="Yamamoto N."/>
            <person name="Yu Y."/>
            <person name="Zhang H."/>
            <person name="Zhao Q."/>
            <person name="Higo K."/>
            <person name="Burr B."/>
            <person name="Gojobori T."/>
            <person name="Sasaki T."/>
        </authorList>
    </citation>
    <scope>NUCLEOTIDE SEQUENCE</scope>
</reference>
<dbReference type="KEGG" id="dosa:Os04g0284600"/>
<keyword evidence="4" id="KW-0175">Coiled coil</keyword>
<evidence type="ECO:0000313" key="8">
    <source>
        <dbReference type="EMBL" id="CAD40219.2"/>
    </source>
</evidence>
<reference evidence="9" key="8">
    <citation type="submission" date="2008-12" db="EMBL/GenBank/DDBJ databases">
        <title>Improved gene annotation of the rice (Oryza sativa) genomes.</title>
        <authorList>
            <person name="Wang J."/>
            <person name="Li R."/>
            <person name="Fan W."/>
            <person name="Huang Q."/>
            <person name="Zhang J."/>
            <person name="Zhou Y."/>
            <person name="Hu Y."/>
            <person name="Zi S."/>
            <person name="Li J."/>
            <person name="Ni P."/>
            <person name="Zheng H."/>
            <person name="Zhang Y."/>
            <person name="Zhao M."/>
            <person name="Hao Q."/>
            <person name="McDermott J."/>
            <person name="Samudrala R."/>
            <person name="Kristiansen K."/>
            <person name="Wong G.K.-S."/>
        </authorList>
    </citation>
    <scope>NUCLEOTIDE SEQUENCE</scope>
</reference>
<name>B9FE88_ORYSJ</name>
<proteinExistence type="inferred from homology"/>
<reference evidence="7" key="10">
    <citation type="submission" date="2012-08" db="EMBL/GenBank/DDBJ databases">
        <title>The Second Rice Annotation Project Meeting (RAP2).</title>
        <authorList>
            <consortium name="The Rice Annotation Project (RAP)"/>
        </authorList>
    </citation>
    <scope>NUCLEOTIDE SEQUENCE</scope>
</reference>
<dbReference type="Proteomes" id="UP000000763">
    <property type="component" value="Chromosome 4"/>
</dbReference>
<feature type="domain" description="AAA+ ATPase" evidence="6">
    <location>
        <begin position="147"/>
        <end position="283"/>
    </location>
</feature>
<evidence type="ECO:0000256" key="2">
    <source>
        <dbReference type="ARBA" id="ARBA00022741"/>
    </source>
</evidence>
<dbReference type="GO" id="GO:0000502">
    <property type="term" value="C:proteasome complex"/>
    <property type="evidence" value="ECO:0007669"/>
    <property type="project" value="UniProtKB-ARBA"/>
</dbReference>
<reference evidence="10" key="7">
    <citation type="journal article" date="2008" name="Nucleic Acids Res.">
        <title>The rice annotation project database (RAP-DB): 2008 update.</title>
        <authorList>
            <consortium name="The rice annotation project (RAP)"/>
        </authorList>
    </citation>
    <scope>GENOME REANNOTATION</scope>
    <source>
        <strain evidence="10">cv. Nipponbare</strain>
    </source>
</reference>
<evidence type="ECO:0000256" key="5">
    <source>
        <dbReference type="RuleBase" id="RU003651"/>
    </source>
</evidence>
<comment type="similarity">
    <text evidence="1 5">Belongs to the AAA ATPase family.</text>
</comment>
<accession>B9FE88</accession>
<dbReference type="SMART" id="SM00382">
    <property type="entry name" value="AAA"/>
    <property type="match status" value="1"/>
</dbReference>
<dbReference type="FunFam" id="3.40.50.300:FF:001025">
    <property type="entry name" value="ATPase family, AAA domain-containing 2B"/>
    <property type="match status" value="1"/>
</dbReference>
<reference evidence="7" key="4">
    <citation type="journal article" date="2006" name="Nucleic Acids Res.">
        <title>The Rice Annotation Project Database (RAP-DB): hub for Oryza sativa ssp. japonica genome information.</title>
        <authorList>
            <person name="Ohyanagi H."/>
            <person name="Tanaka T."/>
            <person name="Sakai H."/>
            <person name="Shigemoto Y."/>
            <person name="Yamaguchi K."/>
            <person name="Habara T."/>
            <person name="Fujii Y."/>
            <person name="Antonio B.A."/>
            <person name="Nagamura Y."/>
            <person name="Imanishi T."/>
            <person name="Ikeo K."/>
            <person name="Itoh T."/>
            <person name="Gojobori T."/>
            <person name="Sasaki T."/>
        </authorList>
    </citation>
    <scope>NUCLEOTIDE SEQUENCE</scope>
</reference>
<dbReference type="SUPFAM" id="SSF52540">
    <property type="entry name" value="P-loop containing nucleoside triphosphate hydrolases"/>
    <property type="match status" value="1"/>
</dbReference>
<reference evidence="9" key="3">
    <citation type="journal article" date="2005" name="PLoS Biol.">
        <title>The genomes of Oryza sativa: a history of duplications.</title>
        <authorList>
            <person name="Yu J."/>
            <person name="Wang J."/>
            <person name="Lin W."/>
            <person name="Li S."/>
            <person name="Li H."/>
            <person name="Zhou J."/>
            <person name="Ni P."/>
            <person name="Dong W."/>
            <person name="Hu S."/>
            <person name="Zeng C."/>
            <person name="Zhang J."/>
            <person name="Zhang Y."/>
            <person name="Li R."/>
            <person name="Xu Z."/>
            <person name="Li S."/>
            <person name="Li X."/>
            <person name="Zheng H."/>
            <person name="Cong L."/>
            <person name="Lin L."/>
            <person name="Yin J."/>
            <person name="Geng J."/>
            <person name="Li G."/>
            <person name="Shi J."/>
            <person name="Liu J."/>
            <person name="Lv H."/>
            <person name="Li J."/>
            <person name="Wang J."/>
            <person name="Deng Y."/>
            <person name="Ran L."/>
            <person name="Shi X."/>
            <person name="Wang X."/>
            <person name="Wu Q."/>
            <person name="Li C."/>
            <person name="Ren X."/>
            <person name="Wang J."/>
            <person name="Wang X."/>
            <person name="Li D."/>
            <person name="Liu D."/>
            <person name="Zhang X."/>
            <person name="Ji Z."/>
            <person name="Zhao W."/>
            <person name="Sun Y."/>
            <person name="Zhang Z."/>
            <person name="Bao J."/>
            <person name="Han Y."/>
            <person name="Dong L."/>
            <person name="Ji J."/>
            <person name="Chen P."/>
            <person name="Wu S."/>
            <person name="Liu J."/>
            <person name="Xiao Y."/>
            <person name="Bu D."/>
            <person name="Tan J."/>
            <person name="Yang L."/>
            <person name="Ye C."/>
            <person name="Zhang J."/>
            <person name="Xu J."/>
            <person name="Zhou Y."/>
            <person name="Yu Y."/>
            <person name="Zhang B."/>
            <person name="Zhuang S."/>
            <person name="Wei H."/>
            <person name="Liu B."/>
            <person name="Lei M."/>
            <person name="Yu H."/>
            <person name="Li Y."/>
            <person name="Xu H."/>
            <person name="Wei S."/>
            <person name="He X."/>
            <person name="Fang L."/>
            <person name="Zhang Z."/>
            <person name="Zhang Y."/>
            <person name="Huang X."/>
            <person name="Su Z."/>
            <person name="Tong W."/>
            <person name="Li J."/>
            <person name="Tong Z."/>
            <person name="Li S."/>
            <person name="Ye J."/>
            <person name="Wang L."/>
            <person name="Fang L."/>
            <person name="Lei T."/>
            <person name="Chen C."/>
            <person name="Chen H."/>
            <person name="Xu Z."/>
            <person name="Li H."/>
            <person name="Huang H."/>
            <person name="Zhang F."/>
            <person name="Xu H."/>
            <person name="Li N."/>
            <person name="Zhao C."/>
            <person name="Li S."/>
            <person name="Dong L."/>
            <person name="Huang Y."/>
            <person name="Li L."/>
            <person name="Xi Y."/>
            <person name="Qi Q."/>
            <person name="Li W."/>
            <person name="Zhang B."/>
            <person name="Hu W."/>
            <person name="Zhang Y."/>
            <person name="Tian X."/>
            <person name="Jiao Y."/>
            <person name="Liang X."/>
            <person name="Jin J."/>
            <person name="Gao L."/>
            <person name="Zheng W."/>
            <person name="Hao B."/>
            <person name="Liu S."/>
            <person name="Wang W."/>
            <person name="Yuan L."/>
            <person name="Cao M."/>
            <person name="McDermott J."/>
            <person name="Samudrala R."/>
            <person name="Wang J."/>
            <person name="Wong G.K."/>
            <person name="Yang H."/>
        </authorList>
    </citation>
    <scope>NUCLEOTIDE SEQUENCE [LARGE SCALE GENOMIC DNA]</scope>
</reference>
<evidence type="ECO:0000256" key="1">
    <source>
        <dbReference type="ARBA" id="ARBA00006914"/>
    </source>
</evidence>
<dbReference type="OrthoDB" id="10274546at2759"/>
<dbReference type="Gene3D" id="1.10.8.60">
    <property type="match status" value="1"/>
</dbReference>
<dbReference type="HOGENOM" id="CLU_000688_2_4_1"/>
<dbReference type="AlphaFoldDB" id="B9FE88"/>
<dbReference type="EMBL" id="AP008210">
    <property type="protein sequence ID" value="BAF14288.1"/>
    <property type="molecule type" value="Genomic_DNA"/>
</dbReference>
<dbReference type="EMBL" id="CM000141">
    <property type="protein sequence ID" value="EEE60671.1"/>
    <property type="molecule type" value="Genomic_DNA"/>
</dbReference>